<keyword evidence="2" id="KW-0472">Membrane</keyword>
<gene>
    <name evidence="3" type="ORF">METZ01_LOCUS38771</name>
</gene>
<keyword evidence="2" id="KW-0812">Transmembrane</keyword>
<name>A0A381R7R9_9ZZZZ</name>
<evidence type="ECO:0000256" key="1">
    <source>
        <dbReference type="SAM" id="Coils"/>
    </source>
</evidence>
<feature type="coiled-coil region" evidence="1">
    <location>
        <begin position="22"/>
        <end position="49"/>
    </location>
</feature>
<reference evidence="3" key="1">
    <citation type="submission" date="2018-05" db="EMBL/GenBank/DDBJ databases">
        <authorList>
            <person name="Lanie J.A."/>
            <person name="Ng W.-L."/>
            <person name="Kazmierczak K.M."/>
            <person name="Andrzejewski T.M."/>
            <person name="Davidsen T.M."/>
            <person name="Wayne K.J."/>
            <person name="Tettelin H."/>
            <person name="Glass J.I."/>
            <person name="Rusch D."/>
            <person name="Podicherti R."/>
            <person name="Tsui H.-C.T."/>
            <person name="Winkler M.E."/>
        </authorList>
    </citation>
    <scope>NUCLEOTIDE SEQUENCE</scope>
</reference>
<organism evidence="3">
    <name type="scientific">marine metagenome</name>
    <dbReference type="NCBI Taxonomy" id="408172"/>
    <lineage>
        <taxon>unclassified sequences</taxon>
        <taxon>metagenomes</taxon>
        <taxon>ecological metagenomes</taxon>
    </lineage>
</organism>
<evidence type="ECO:0000313" key="3">
    <source>
        <dbReference type="EMBL" id="SUZ85917.1"/>
    </source>
</evidence>
<proteinExistence type="predicted"/>
<feature type="transmembrane region" description="Helical" evidence="2">
    <location>
        <begin position="6"/>
        <end position="25"/>
    </location>
</feature>
<evidence type="ECO:0000256" key="2">
    <source>
        <dbReference type="SAM" id="Phobius"/>
    </source>
</evidence>
<dbReference type="EMBL" id="UINC01001657">
    <property type="protein sequence ID" value="SUZ85917.1"/>
    <property type="molecule type" value="Genomic_DNA"/>
</dbReference>
<dbReference type="AlphaFoldDB" id="A0A381R7R9"/>
<protein>
    <submittedName>
        <fullName evidence="3">Uncharacterized protein</fullName>
    </submittedName>
</protein>
<accession>A0A381R7R9</accession>
<keyword evidence="2" id="KW-1133">Transmembrane helix</keyword>
<keyword evidence="1" id="KW-0175">Coiled coil</keyword>
<sequence length="55" mass="6529">MDALPLISILALIFAFIFMSEVFRLKREIRKLKKLMKHLTGELELLKNREKTVNK</sequence>